<dbReference type="Proteomes" id="UP000034366">
    <property type="component" value="Unassembled WGS sequence"/>
</dbReference>
<reference evidence="1 2" key="1">
    <citation type="journal article" date="2015" name="Nature">
        <title>rRNA introns, odd ribosomes, and small enigmatic genomes across a large radiation of phyla.</title>
        <authorList>
            <person name="Brown C.T."/>
            <person name="Hug L.A."/>
            <person name="Thomas B.C."/>
            <person name="Sharon I."/>
            <person name="Castelle C.J."/>
            <person name="Singh A."/>
            <person name="Wilkins M.J."/>
            <person name="Williams K.H."/>
            <person name="Banfield J.F."/>
        </authorList>
    </citation>
    <scope>NUCLEOTIDE SEQUENCE [LARGE SCALE GENOMIC DNA]</scope>
</reference>
<organism evidence="1 2">
    <name type="scientific">Candidatus Woesebacteria bacterium GW2011_GWD1_38_10</name>
    <dbReference type="NCBI Taxonomy" id="1618592"/>
    <lineage>
        <taxon>Bacteria</taxon>
        <taxon>Candidatus Woeseibacteriota</taxon>
    </lineage>
</organism>
<name>A0A0G0HZM3_9BACT</name>
<comment type="caution">
    <text evidence="1">The sequence shown here is derived from an EMBL/GenBank/DDBJ whole genome shotgun (WGS) entry which is preliminary data.</text>
</comment>
<evidence type="ECO:0000313" key="1">
    <source>
        <dbReference type="EMBL" id="KKQ47772.1"/>
    </source>
</evidence>
<dbReference type="EMBL" id="LBTW01000046">
    <property type="protein sequence ID" value="KKQ47772.1"/>
    <property type="molecule type" value="Genomic_DNA"/>
</dbReference>
<sequence length="62" mass="6985">MNEVNFTLVYRVMNEVNFTRPHRLAARTAGFHPVNPGSIPGEVTLRQAHCFQILSLLKFSTG</sequence>
<dbReference type="AlphaFoldDB" id="A0A0G0HZM3"/>
<accession>A0A0G0HZM3</accession>
<protein>
    <submittedName>
        <fullName evidence="1">Uncharacterized protein</fullName>
    </submittedName>
</protein>
<proteinExistence type="predicted"/>
<evidence type="ECO:0000313" key="2">
    <source>
        <dbReference type="Proteomes" id="UP000034366"/>
    </source>
</evidence>
<gene>
    <name evidence="1" type="ORF">US67_C0046G0001</name>
</gene>